<reference evidence="6 7" key="1">
    <citation type="submission" date="2012-10" db="EMBL/GenBank/DDBJ databases">
        <title>Genome sequencing and analysis of entomopathogenic fungi Beauveria bassiana D1-5.</title>
        <authorList>
            <person name="Li Q."/>
            <person name="Wang L."/>
            <person name="Zhang Z."/>
            <person name="Wang Q."/>
            <person name="Ren J."/>
            <person name="Wang M."/>
            <person name="Xu W."/>
            <person name="Wang J."/>
            <person name="Lu Y."/>
            <person name="Du Q."/>
            <person name="Sun Z."/>
        </authorList>
    </citation>
    <scope>NUCLEOTIDE SEQUENCE [LARGE SCALE GENOMIC DNA]</scope>
    <source>
        <strain evidence="6 7">D1-5</strain>
    </source>
</reference>
<keyword evidence="5" id="KW-0175">Coiled coil</keyword>
<accession>A0A0A2VPJ9</accession>
<dbReference type="InterPro" id="IPR050390">
    <property type="entry name" value="C5-Methyltransferase"/>
</dbReference>
<dbReference type="Proteomes" id="UP000030106">
    <property type="component" value="Unassembled WGS sequence"/>
</dbReference>
<dbReference type="PANTHER" id="PTHR10629:SF52">
    <property type="entry name" value="DNA (CYTOSINE-5)-METHYLTRANSFERASE 1"/>
    <property type="match status" value="1"/>
</dbReference>
<dbReference type="GO" id="GO:0044027">
    <property type="term" value="P:negative regulation of gene expression via chromosomal CpG island methylation"/>
    <property type="evidence" value="ECO:0007669"/>
    <property type="project" value="TreeGrafter"/>
</dbReference>
<evidence type="ECO:0000313" key="6">
    <source>
        <dbReference type="EMBL" id="KGQ02719.1"/>
    </source>
</evidence>
<evidence type="ECO:0000256" key="3">
    <source>
        <dbReference type="ARBA" id="ARBA00022679"/>
    </source>
</evidence>
<dbReference type="InterPro" id="IPR029063">
    <property type="entry name" value="SAM-dependent_MTases_sf"/>
</dbReference>
<feature type="coiled-coil region" evidence="5">
    <location>
        <begin position="40"/>
        <end position="67"/>
    </location>
</feature>
<dbReference type="Gene3D" id="3.40.50.150">
    <property type="entry name" value="Vaccinia Virus protein VP39"/>
    <property type="match status" value="1"/>
</dbReference>
<dbReference type="PANTHER" id="PTHR10629">
    <property type="entry name" value="CYTOSINE-SPECIFIC METHYLTRANSFERASE"/>
    <property type="match status" value="1"/>
</dbReference>
<dbReference type="Pfam" id="PF00145">
    <property type="entry name" value="DNA_methylase"/>
    <property type="match status" value="2"/>
</dbReference>
<dbReference type="EMBL" id="ANFO01001397">
    <property type="protein sequence ID" value="KGQ02719.1"/>
    <property type="molecule type" value="Genomic_DNA"/>
</dbReference>
<gene>
    <name evidence="6" type="ORF">BBAD15_g12061</name>
</gene>
<comment type="caution">
    <text evidence="6">The sequence shown here is derived from an EMBL/GenBank/DDBJ whole genome shotgun (WGS) entry which is preliminary data.</text>
</comment>
<dbReference type="SUPFAM" id="SSF53335">
    <property type="entry name" value="S-adenosyl-L-methionine-dependent methyltransferases"/>
    <property type="match status" value="1"/>
</dbReference>
<keyword evidence="4" id="KW-0949">S-adenosyl-L-methionine</keyword>
<evidence type="ECO:0000256" key="5">
    <source>
        <dbReference type="SAM" id="Coils"/>
    </source>
</evidence>
<proteinExistence type="predicted"/>
<dbReference type="EC" id="2.1.1.37" evidence="1"/>
<evidence type="ECO:0000256" key="2">
    <source>
        <dbReference type="ARBA" id="ARBA00022603"/>
    </source>
</evidence>
<dbReference type="InterPro" id="IPR001525">
    <property type="entry name" value="C5_MeTfrase"/>
</dbReference>
<name>A0A0A2VPJ9_BEABA</name>
<protein>
    <recommendedName>
        <fullName evidence="1">DNA (cytosine-5-)-methyltransferase</fullName>
        <ecNumber evidence="1">2.1.1.37</ecNumber>
    </recommendedName>
</protein>
<dbReference type="HOGENOM" id="CLU_014695_0_0_1"/>
<keyword evidence="3" id="KW-0808">Transferase</keyword>
<dbReference type="GO" id="GO:0032259">
    <property type="term" value="P:methylation"/>
    <property type="evidence" value="ECO:0007669"/>
    <property type="project" value="UniProtKB-KW"/>
</dbReference>
<evidence type="ECO:0000256" key="1">
    <source>
        <dbReference type="ARBA" id="ARBA00011975"/>
    </source>
</evidence>
<evidence type="ECO:0000313" key="7">
    <source>
        <dbReference type="Proteomes" id="UP000030106"/>
    </source>
</evidence>
<dbReference type="AlphaFoldDB" id="A0A0A2VPJ9"/>
<dbReference type="GO" id="GO:0003886">
    <property type="term" value="F:DNA (cytosine-5-)-methyltransferase activity"/>
    <property type="evidence" value="ECO:0007669"/>
    <property type="project" value="UniProtKB-EC"/>
</dbReference>
<organism evidence="6 7">
    <name type="scientific">Beauveria bassiana D1-5</name>
    <dbReference type="NCBI Taxonomy" id="1245745"/>
    <lineage>
        <taxon>Eukaryota</taxon>
        <taxon>Fungi</taxon>
        <taxon>Dikarya</taxon>
        <taxon>Ascomycota</taxon>
        <taxon>Pezizomycotina</taxon>
        <taxon>Sordariomycetes</taxon>
        <taxon>Hypocreomycetidae</taxon>
        <taxon>Hypocreales</taxon>
        <taxon>Cordycipitaceae</taxon>
        <taxon>Beauveria</taxon>
    </lineage>
</organism>
<dbReference type="Gene3D" id="3.90.120.10">
    <property type="entry name" value="DNA Methylase, subunit A, domain 2"/>
    <property type="match status" value="1"/>
</dbReference>
<evidence type="ECO:0000256" key="4">
    <source>
        <dbReference type="ARBA" id="ARBA00022691"/>
    </source>
</evidence>
<keyword evidence="2" id="KW-0489">Methyltransferase</keyword>
<dbReference type="GO" id="GO:0003677">
    <property type="term" value="F:DNA binding"/>
    <property type="evidence" value="ECO:0007669"/>
    <property type="project" value="TreeGrafter"/>
</dbReference>
<sequence>MEVHTDELRILATAVESYTDALIAALEHAHHANAAQDDHINQQAVRIENLEKKNAEIGRELSRYAMSPGQADQRMCESRVVRDALGFGKDADNVAPIDLRTSIESLKSRIAGLESTLELEREKSRRVMSQNHQLEASPLAVKLPADSIDYKALVLQIAEIAHGGPVDIGLLPVTVRSMQQLAGKIPDNWVLVPKSPTRGMVTAVATGMSMSPIHCYERMIAAAPKPENVAGKNAGTGDYHCGPFAGRRDGELRVREIIVDNFAGGGGASTGIEMATGRSVDIAINHDVNAVAMHTTNHPDTLHYCESVFDIEPRTATAGRPVGLAWFSPDCRHFSKAKGAKPVEKAIRGLAWIVVRWALSVKPRVMMLENVEEFKTWGPLLAVELRPDPDRSGETFEAFCAILSGGIAMDHPALTECCEFLDISPDSADAARLVNGLGYNVDYRELRACDYGAPTIRKRFFMVMRRDGEPIVWPEATHGDPKSAAVLTGKLAPWRTAAECIDWTIPAPSIFDRKKSLAENTLKRIARGIQRFVIESPTPFIVKCNHTTTKGKYDCFRGQALAEPLQTITKTHGYAVAVPHLTKFRTGAIGQPVTEPVPTVTAGTSKRPGGNGHALGVVEAALTPFMAGNGGSEYQAKPRPLDKPAHTILKQSRACLVAPVIARQFGASIGHRADEPSATITAGGGGKSQLVTPTLIQMGYGERPGQEPRVLQLDNPLGTVTAGGNKFATVSAFLAKHYGGNYTGPGVSLNEPAHSVTTVDHHAVVASHLVKLRGTCRDGQRTNEPMPTVTAGGQHVGEVKTTLVADGYDEHRAQQTLAFLREYCGEECDGLVTVDGITYRIVDIGMRMLQPHELYRAQGFPDWYIIDRDYRGVKYAKDKQVARCGNAVPPPFAEVLVRANLPELCKSKRIAA</sequence>